<evidence type="ECO:0000256" key="6">
    <source>
        <dbReference type="ARBA" id="ARBA00022723"/>
    </source>
</evidence>
<proteinExistence type="inferred from homology"/>
<dbReference type="PANTHER" id="PTHR24292">
    <property type="entry name" value="CYTOCHROME P450"/>
    <property type="match status" value="1"/>
</dbReference>
<keyword evidence="12" id="KW-0472">Membrane</keyword>
<dbReference type="InterPro" id="IPR017972">
    <property type="entry name" value="Cyt_P450_CS"/>
</dbReference>
<organism evidence="15 16">
    <name type="scientific">Pyrocoelia pectoralis</name>
    <dbReference type="NCBI Taxonomy" id="417401"/>
    <lineage>
        <taxon>Eukaryota</taxon>
        <taxon>Metazoa</taxon>
        <taxon>Ecdysozoa</taxon>
        <taxon>Arthropoda</taxon>
        <taxon>Hexapoda</taxon>
        <taxon>Insecta</taxon>
        <taxon>Pterygota</taxon>
        <taxon>Neoptera</taxon>
        <taxon>Endopterygota</taxon>
        <taxon>Coleoptera</taxon>
        <taxon>Polyphaga</taxon>
        <taxon>Elateriformia</taxon>
        <taxon>Elateroidea</taxon>
        <taxon>Lampyridae</taxon>
        <taxon>Lampyrinae</taxon>
        <taxon>Pyrocoelia</taxon>
    </lineage>
</organism>
<dbReference type="FunFam" id="1.10.630.10:FF:000042">
    <property type="entry name" value="Cytochrome P450"/>
    <property type="match status" value="1"/>
</dbReference>
<dbReference type="GO" id="GO:0005789">
    <property type="term" value="C:endoplasmic reticulum membrane"/>
    <property type="evidence" value="ECO:0007669"/>
    <property type="project" value="UniProtKB-SubCell"/>
</dbReference>
<dbReference type="GO" id="GO:0016705">
    <property type="term" value="F:oxidoreductase activity, acting on paired donors, with incorporation or reduction of molecular oxygen"/>
    <property type="evidence" value="ECO:0007669"/>
    <property type="project" value="InterPro"/>
</dbReference>
<dbReference type="PRINTS" id="PR00385">
    <property type="entry name" value="P450"/>
</dbReference>
<dbReference type="Gene3D" id="1.10.630.10">
    <property type="entry name" value="Cytochrome P450"/>
    <property type="match status" value="1"/>
</dbReference>
<dbReference type="InterPro" id="IPR036396">
    <property type="entry name" value="Cyt_P450_sf"/>
</dbReference>
<dbReference type="GO" id="GO:0020037">
    <property type="term" value="F:heme binding"/>
    <property type="evidence" value="ECO:0007669"/>
    <property type="project" value="InterPro"/>
</dbReference>
<dbReference type="GO" id="GO:0005506">
    <property type="term" value="F:iron ion binding"/>
    <property type="evidence" value="ECO:0007669"/>
    <property type="project" value="InterPro"/>
</dbReference>
<evidence type="ECO:0000256" key="12">
    <source>
        <dbReference type="ARBA" id="ARBA00023136"/>
    </source>
</evidence>
<evidence type="ECO:0000256" key="10">
    <source>
        <dbReference type="ARBA" id="ARBA00023004"/>
    </source>
</evidence>
<dbReference type="Proteomes" id="UP001329430">
    <property type="component" value="Chromosome 10"/>
</dbReference>
<comment type="caution">
    <text evidence="15">The sequence shown here is derived from an EMBL/GenBank/DDBJ whole genome shotgun (WGS) entry which is preliminary data.</text>
</comment>
<dbReference type="CDD" id="cd11056">
    <property type="entry name" value="CYP6-like"/>
    <property type="match status" value="1"/>
</dbReference>
<dbReference type="Pfam" id="PF00067">
    <property type="entry name" value="p450"/>
    <property type="match status" value="1"/>
</dbReference>
<evidence type="ECO:0000256" key="5">
    <source>
        <dbReference type="ARBA" id="ARBA00022617"/>
    </source>
</evidence>
<evidence type="ECO:0000313" key="15">
    <source>
        <dbReference type="EMBL" id="KAK5638931.1"/>
    </source>
</evidence>
<evidence type="ECO:0000313" key="16">
    <source>
        <dbReference type="Proteomes" id="UP001329430"/>
    </source>
</evidence>
<evidence type="ECO:0000256" key="4">
    <source>
        <dbReference type="ARBA" id="ARBA00010617"/>
    </source>
</evidence>
<evidence type="ECO:0000256" key="1">
    <source>
        <dbReference type="ARBA" id="ARBA00001971"/>
    </source>
</evidence>
<keyword evidence="11 14" id="KW-0503">Monooxygenase</keyword>
<dbReference type="SUPFAM" id="SSF48264">
    <property type="entry name" value="Cytochrome P450"/>
    <property type="match status" value="1"/>
</dbReference>
<evidence type="ECO:0000256" key="11">
    <source>
        <dbReference type="ARBA" id="ARBA00023033"/>
    </source>
</evidence>
<accession>A0AAN7ZFT4</accession>
<gene>
    <name evidence="15" type="ORF">RI129_013226</name>
</gene>
<evidence type="ECO:0008006" key="17">
    <source>
        <dbReference type="Google" id="ProtNLM"/>
    </source>
</evidence>
<feature type="binding site" description="axial binding residue" evidence="13">
    <location>
        <position position="388"/>
    </location>
    <ligand>
        <name>heme</name>
        <dbReference type="ChEBI" id="CHEBI:30413"/>
    </ligand>
    <ligandPart>
        <name>Fe</name>
        <dbReference type="ChEBI" id="CHEBI:18248"/>
    </ligandPart>
</feature>
<dbReference type="PRINTS" id="PR00463">
    <property type="entry name" value="EP450I"/>
</dbReference>
<evidence type="ECO:0000256" key="7">
    <source>
        <dbReference type="ARBA" id="ARBA00022824"/>
    </source>
</evidence>
<evidence type="ECO:0000256" key="9">
    <source>
        <dbReference type="ARBA" id="ARBA00023002"/>
    </source>
</evidence>
<keyword evidence="7" id="KW-0256">Endoplasmic reticulum</keyword>
<name>A0AAN7ZFT4_9COLE</name>
<dbReference type="InterPro" id="IPR002401">
    <property type="entry name" value="Cyt_P450_E_grp-I"/>
</dbReference>
<keyword evidence="6 13" id="KW-0479">Metal-binding</keyword>
<keyword evidence="10 13" id="KW-0408">Iron</keyword>
<reference evidence="15 16" key="1">
    <citation type="journal article" date="2024" name="Insects">
        <title>An Improved Chromosome-Level Genome Assembly of the Firefly Pyrocoelia pectoralis.</title>
        <authorList>
            <person name="Fu X."/>
            <person name="Meyer-Rochow V.B."/>
            <person name="Ballantyne L."/>
            <person name="Zhu X."/>
        </authorList>
    </citation>
    <scope>NUCLEOTIDE SEQUENCE [LARGE SCALE GENOMIC DNA]</scope>
    <source>
        <strain evidence="15">XCY_ONT2</strain>
    </source>
</reference>
<dbReference type="InterPro" id="IPR001128">
    <property type="entry name" value="Cyt_P450"/>
</dbReference>
<dbReference type="InterPro" id="IPR050476">
    <property type="entry name" value="Insect_CytP450_Detox"/>
</dbReference>
<evidence type="ECO:0000256" key="14">
    <source>
        <dbReference type="RuleBase" id="RU000461"/>
    </source>
</evidence>
<evidence type="ECO:0000256" key="13">
    <source>
        <dbReference type="PIRSR" id="PIRSR602401-1"/>
    </source>
</evidence>
<evidence type="ECO:0000256" key="8">
    <source>
        <dbReference type="ARBA" id="ARBA00022848"/>
    </source>
</evidence>
<dbReference type="EMBL" id="JAVRBK010000010">
    <property type="protein sequence ID" value="KAK5638931.1"/>
    <property type="molecule type" value="Genomic_DNA"/>
</dbReference>
<protein>
    <recommendedName>
        <fullName evidence="17">Cytochrome P450</fullName>
    </recommendedName>
</protein>
<dbReference type="PANTHER" id="PTHR24292:SF100">
    <property type="entry name" value="CYTOCHROME P450 6A16, ISOFORM B-RELATED"/>
    <property type="match status" value="1"/>
</dbReference>
<dbReference type="PROSITE" id="PS00086">
    <property type="entry name" value="CYTOCHROME_P450"/>
    <property type="match status" value="1"/>
</dbReference>
<dbReference type="GO" id="GO:0004497">
    <property type="term" value="F:monooxygenase activity"/>
    <property type="evidence" value="ECO:0007669"/>
    <property type="project" value="UniProtKB-KW"/>
</dbReference>
<dbReference type="AlphaFoldDB" id="A0AAN7ZFT4"/>
<evidence type="ECO:0000256" key="2">
    <source>
        <dbReference type="ARBA" id="ARBA00004174"/>
    </source>
</evidence>
<keyword evidence="16" id="KW-1185">Reference proteome</keyword>
<evidence type="ECO:0000256" key="3">
    <source>
        <dbReference type="ARBA" id="ARBA00004406"/>
    </source>
</evidence>
<sequence length="402" mass="46380">MYQDFYNDHKAKKLKYGGFYFSTTPVLILVDLDLIKQVLVKDFASFTDRPMYVNEKADPLSGVTFNLKGQRWKDVRVKITESYTTDKMKMMFEGFGKHADELNEIMNGHACEKRPVDIKDVFARFTMDTIGTTGFGIDCNGLRNNESEFRKYAMKAFRRDLFGVFKDFLLKICPKLMFSLNVRFFPKDVSDFFIKLVGDIVKQRESNNITKKDLMQLLIELKNRTGEHDGTGMTINEMAAHAFGFFNAGFDTASTALTFCFYELSKSSHIQEALRNEIREVLKKHDFQITYNAITEMTYLDKCVSETLRMYPPTGILIRQCTKTYTFPGTNLTIEKGTQIRLPLLGIHYDPEHHPDPLKFDPERFSSENKSTRHPFAWMPFGEGPRNCLGKIFPRACVPSVN</sequence>
<comment type="cofactor">
    <cofactor evidence="1 13">
        <name>heme</name>
        <dbReference type="ChEBI" id="CHEBI:30413"/>
    </cofactor>
</comment>
<keyword evidence="8" id="KW-0492">Microsome</keyword>
<comment type="subcellular location">
    <subcellularLocation>
        <location evidence="3">Endoplasmic reticulum membrane</location>
        <topology evidence="3">Peripheral membrane protein</topology>
    </subcellularLocation>
    <subcellularLocation>
        <location evidence="2">Microsome membrane</location>
        <topology evidence="2">Peripheral membrane protein</topology>
    </subcellularLocation>
</comment>
<keyword evidence="9 14" id="KW-0560">Oxidoreductase</keyword>
<comment type="similarity">
    <text evidence="4 14">Belongs to the cytochrome P450 family.</text>
</comment>
<keyword evidence="5 13" id="KW-0349">Heme</keyword>